<protein>
    <recommendedName>
        <fullName evidence="2">Fatty acid desaturase domain-containing protein</fullName>
    </recommendedName>
</protein>
<organism evidence="3">
    <name type="scientific">marine metagenome</name>
    <dbReference type="NCBI Taxonomy" id="408172"/>
    <lineage>
        <taxon>unclassified sequences</taxon>
        <taxon>metagenomes</taxon>
        <taxon>ecological metagenomes</taxon>
    </lineage>
</organism>
<evidence type="ECO:0000313" key="3">
    <source>
        <dbReference type="EMBL" id="SVD54574.1"/>
    </source>
</evidence>
<proteinExistence type="predicted"/>
<evidence type="ECO:0000259" key="2">
    <source>
        <dbReference type="Pfam" id="PF00487"/>
    </source>
</evidence>
<dbReference type="CDD" id="cd01060">
    <property type="entry name" value="Membrane-FADS-like"/>
    <property type="match status" value="1"/>
</dbReference>
<dbReference type="AlphaFoldDB" id="A0A382W7D4"/>
<feature type="domain" description="Fatty acid desaturase" evidence="2">
    <location>
        <begin position="42"/>
        <end position="148"/>
    </location>
</feature>
<keyword evidence="1" id="KW-0812">Transmembrane</keyword>
<dbReference type="GO" id="GO:0006629">
    <property type="term" value="P:lipid metabolic process"/>
    <property type="evidence" value="ECO:0007669"/>
    <property type="project" value="InterPro"/>
</dbReference>
<feature type="transmembrane region" description="Helical" evidence="1">
    <location>
        <begin position="71"/>
        <end position="92"/>
    </location>
</feature>
<reference evidence="3" key="1">
    <citation type="submission" date="2018-05" db="EMBL/GenBank/DDBJ databases">
        <authorList>
            <person name="Lanie J.A."/>
            <person name="Ng W.-L."/>
            <person name="Kazmierczak K.M."/>
            <person name="Andrzejewski T.M."/>
            <person name="Davidsen T.M."/>
            <person name="Wayne K.J."/>
            <person name="Tettelin H."/>
            <person name="Glass J.I."/>
            <person name="Rusch D."/>
            <person name="Podicherti R."/>
            <person name="Tsui H.-C.T."/>
            <person name="Winkler M.E."/>
        </authorList>
    </citation>
    <scope>NUCLEOTIDE SEQUENCE</scope>
</reference>
<feature type="transmembrane region" description="Helical" evidence="1">
    <location>
        <begin position="124"/>
        <end position="144"/>
    </location>
</feature>
<sequence>MVKDLMSPNAFIYWADFLFHVTLGWSAFFLCLKLEFFSLSQLVCFSISTFSLFRSAIFIHELTHLRKGTFLLFRVVWNFFCGFPLMIPSFLYQGVHNDHHNLNLYGTKGDGEYFPFVDGGRLKIILFVLVAFLSPVFFFTRFVFLTPLSYCHKSIRSLV</sequence>
<gene>
    <name evidence="3" type="ORF">METZ01_LOCUS407428</name>
</gene>
<name>A0A382W7D4_9ZZZZ</name>
<dbReference type="Pfam" id="PF00487">
    <property type="entry name" value="FA_desaturase"/>
    <property type="match status" value="1"/>
</dbReference>
<keyword evidence="1" id="KW-0472">Membrane</keyword>
<dbReference type="InterPro" id="IPR005804">
    <property type="entry name" value="FA_desaturase_dom"/>
</dbReference>
<accession>A0A382W7D4</accession>
<feature type="transmembrane region" description="Helical" evidence="1">
    <location>
        <begin position="12"/>
        <end position="30"/>
    </location>
</feature>
<dbReference type="EMBL" id="UINC01157531">
    <property type="protein sequence ID" value="SVD54574.1"/>
    <property type="molecule type" value="Genomic_DNA"/>
</dbReference>
<feature type="non-terminal residue" evidence="3">
    <location>
        <position position="159"/>
    </location>
</feature>
<evidence type="ECO:0000256" key="1">
    <source>
        <dbReference type="SAM" id="Phobius"/>
    </source>
</evidence>
<keyword evidence="1" id="KW-1133">Transmembrane helix</keyword>